<gene>
    <name evidence="6" type="ORF">ASZ78_003099</name>
</gene>
<feature type="compositionally biased region" description="Basic and acidic residues" evidence="4">
    <location>
        <begin position="2555"/>
        <end position="2564"/>
    </location>
</feature>
<sequence length="2869" mass="314306">KQEMNLPFLVECLDPVGLQSLAKYMGPIATTPPHHSWREESLSQSSSGTQASAASGISLGEAIRQKTSAPQEIESWYQLPAEVDASHLTAASETKLSLASDRNDLTEFPTLEEGALSSAETSRRQYAEDTVHGLLLDIQDSQFSPRFPLLIYSTPGQRILDETLFQQSERDFILLRGVPDVSDASEQRSEPLHSPGAAWMTDVETPSDAPSDCCTLSQHPLSFRQARPCDDSYLSQQASRFSGQLLVNTEANEECKNDTNEKASVPHRGDKASSASEMLLIQANRMNQVEASLAKQTCGASGKDEGFACDSNVLAPVFEVSEKERDLLRRDEFSSSENSSCKTALTKNSGKSEREMQMEKVEMPESESEGCLRHLERLEKEKVPELGSSKTLSDDLKKGSCKSSDAQDVLSAKASEINRESKEHRVDLDDFGSVKFVAGTNELQGAFLDREEKQGLREEEISPIVPSTSDSAPKQLVITHVESPPSCSENAQAEPGVRKAELTISDVSIERGHKVADISPSFNFIVEDGSFFRHFSHPSYQSTPGIFLNKNVKAELGARVIKSDVRASPLCLNEDNSRDSSTSTPTSVEKQLSLQSAQKENNKRFDTLRLKYPHTGRIQSLPSLNFMEKVGTWNLSQPENVSDALASCDQSVKKAHSAIAASPNDILSMHNSSRNPKDYVAAPSGETRSLENFHFRNKISECVHPLTRSQSDNSVNVASKNNSQTDVQVVNTEAVQPSEERSDVSEVPEKRLGGSLMHKLTAEIASLDKGAEGSSTVQSSDPNAFISSEGVAHLLSEDGNTPIDDQKNCDGLENQSLLHKLDIPTSHVSMDRFSDISPDSLTLPAHSGESSCEGLGSMGCSSVVTSRFFTGAEGDEFISLGTTPFLETPEKEELNIEERIPIYLRNLGIDQSPGTILTPFVPRGPIREVEFSPSDLRTLKNSTDSLTRTVQQPQGELLAAVDVIQTSFYSGASTVSISIPVNSETDSDTLSTRELSPHFSVPFGEKPTDQCTVSCHQVEVTAPRSTQPETECPAVSKLAEPSQHLQTVSPDCHSNGESPMLAQDLLAENVSKDVSRSSGRWTASSLAGVKDEKERGSQSTGSERSKSQESDSLIGSGTLQEILKLLAEAENIAGSCSDPIFSNSPSRETESSPVLIAKEDGNRDSGLLKDDIPQFKKVVSWADSMKQRGIQEGSLIKPLDSCGDDLKGECSFDVSLCNREDVVEMTREFRTGKSVGRSEPEGCSSVTADRTQLAVVAPAQRNANSNLSTELGDPSPSEPLESVISVPGSFWNKSSKADVAESTAGGIQESSGSSSGDSLAARVKNLLGNPSLMPLGSTADISGRFQRMLSKTSAAGSKAGGMQGSSGSSSGDSLAARVKNLQGNPSSETLGSTTYVPGDFQKMLSETSAAGSKAGGVQESSGSSSGDSLAAHVKSLLRNGSPLMPSTQILKSAGEEERKARAWVKLKLASQSQEAVSDLTEEDRQRIEEIKAELLLSAKKSGRAKGTWSYRSEAASAYSCNQELDEERFKASSDKRFHSDSQTQTFRTEELSEPSLRHTVPLCRAEPSDCCLLKETQLKSFSTAEIPTCSQRQAIASSSSGLPPLQKEWDTRVMSCAAASDARTEKVPSPAQKQLPFPDCSEEMSKQITSITFSSRRRFQSPLTSVLLDGVFSGGDLDEIMPLEVDSATAEEQNHGKQHRERSETCPPSSPALAGLRSDEIVFTADKDRFHDVSADSNRAGAYQETDCLSDRESVTVYADERQTPSAKNLDVPSQDVTELGRRSARLLGPDSDRRFSQGKKGIHEPHSINSYQQERSSPTSQVQSCESSEGSDPAIQTDLPKDHGKLLEEDKCPDAVPLIQKEIPGERVGVSQHSSPDEILSAVSPSSPIKKVLSCVHITLSPKCNNSELRGDLNTENEMRLGDKLEVNSQPVPLETPETLLEAVPKFPPADPIPEDQRCSSFTVPSAEPCPVFSSVPSTAGRELPLHGSEKLQAVSAMSSGGCSMKNICSCIAPAKTRKSTSDATTQITTESPGKTTFSAEIYVNSQDSGSSAHQASLQKAKEFPQNTTSSLNRTSSFPRQGGEQISVLCVCVVFHVFSSELLPSFFSAGSNDALPPRLPADVLGIQVDKLPDSTAIKHKGGGCSKRTKPRLAWAEEQMRAQEGAPGSFFNMYFCTCKREGTHHLKSVKATPSVLKSAQFYLHRPMPSCENYLLSNSELSDDCSGVGHTRISSSTAIQNWKKAHRHRRVFSAHRKKDGEHEFFPLTAEADYSKNEDLNAGTALNHEAPGEELLQRGRREAEQMAAGSQTSHLGESVKEELPLRQRTHSTGSLDELWVKFLEHQKRYQQHDFGRNVELTLVERLDRLARVLQNPIKYTLIPAKSGRSASEKTSKVKEQEKVRLPEKSMSESTLEPRATHVKERPRINCQERSFVELRKVRSGEKVTCHTDGISEHLQCLETSSDTCSERRLSKDLCTTISSTVSESDVVTQTDVEITTQTEASSSVSTIDTARLVRAFGHRRVQVSPRLSQLYCAIHQQKKRSEKWDEEGSGVRGVEHPKVPSERHRKQKEVQRAIFSSLDPTSTSSGSWGPSSALSNKRRTRMLNKGIQAGDLEIVSSATKKNTRDVGVTFPTPRSLQPNERPRDPWHRVHGIFGESDGMVTDHQAAGSKGISWFVQAEDSKFESRKENCSSCIPGPGPSWFEPFTNAKPWREPLREKNFQEQQCSKVTQPAVPEKEAETGPTRPFVKLTLQEALAMRRPDFIFRSGERVKHLKLVMEERRIQSVLQTEREELFNPPEKRKGYRNANHVLSDRGYLIKEKRRAIPKSEMVRRSKRIYEQLPEVQKKREEEKRKSEYNSYRLKAQLYKM</sequence>
<feature type="region of interest" description="Disordered" evidence="4">
    <location>
        <begin position="2626"/>
        <end position="2648"/>
    </location>
</feature>
<feature type="region of interest" description="Disordered" evidence="4">
    <location>
        <begin position="1352"/>
        <end position="1373"/>
    </location>
</feature>
<dbReference type="GO" id="GO:0046599">
    <property type="term" value="P:regulation of centriole replication"/>
    <property type="evidence" value="ECO:0007669"/>
    <property type="project" value="TreeGrafter"/>
</dbReference>
<dbReference type="PANTHER" id="PTHR21553:SF22">
    <property type="entry name" value="CENTROSOME-ASSOCIATED PROTEIN ALMS1"/>
    <property type="match status" value="1"/>
</dbReference>
<feature type="region of interest" description="Disordered" evidence="4">
    <location>
        <begin position="32"/>
        <end position="55"/>
    </location>
</feature>
<accession>A0A226N602</accession>
<feature type="region of interest" description="Disordered" evidence="4">
    <location>
        <begin position="2723"/>
        <end position="2742"/>
    </location>
</feature>
<feature type="domain" description="ALMS motif" evidence="5">
    <location>
        <begin position="2747"/>
        <end position="2868"/>
    </location>
</feature>
<keyword evidence="7" id="KW-1185">Reference proteome</keyword>
<dbReference type="EMBL" id="MCFN01000187">
    <property type="protein sequence ID" value="OXB63004.1"/>
    <property type="molecule type" value="Genomic_DNA"/>
</dbReference>
<feature type="compositionally biased region" description="Basic and acidic residues" evidence="4">
    <location>
        <begin position="350"/>
        <end position="363"/>
    </location>
</feature>
<protein>
    <recommendedName>
        <fullName evidence="5">ALMS motif domain-containing protein</fullName>
    </recommendedName>
</protein>
<comment type="caution">
    <text evidence="6">The sequence shown here is derived from an EMBL/GenBank/DDBJ whole genome shotgun (WGS) entry which is preliminary data.</text>
</comment>
<feature type="compositionally biased region" description="Basic and acidic residues" evidence="4">
    <location>
        <begin position="1791"/>
        <end position="1807"/>
    </location>
</feature>
<organism evidence="6 7">
    <name type="scientific">Callipepla squamata</name>
    <name type="common">Scaled quail</name>
    <dbReference type="NCBI Taxonomy" id="9009"/>
    <lineage>
        <taxon>Eukaryota</taxon>
        <taxon>Metazoa</taxon>
        <taxon>Chordata</taxon>
        <taxon>Craniata</taxon>
        <taxon>Vertebrata</taxon>
        <taxon>Euteleostomi</taxon>
        <taxon>Archelosauria</taxon>
        <taxon>Archosauria</taxon>
        <taxon>Dinosauria</taxon>
        <taxon>Saurischia</taxon>
        <taxon>Theropoda</taxon>
        <taxon>Coelurosauria</taxon>
        <taxon>Aves</taxon>
        <taxon>Neognathae</taxon>
        <taxon>Galloanserae</taxon>
        <taxon>Galliformes</taxon>
        <taxon>Odontophoridae</taxon>
        <taxon>Callipepla</taxon>
    </lineage>
</organism>
<feature type="region of interest" description="Disordered" evidence="4">
    <location>
        <begin position="1759"/>
        <end position="1841"/>
    </location>
</feature>
<feature type="region of interest" description="Disordered" evidence="4">
    <location>
        <begin position="1530"/>
        <end position="1551"/>
    </location>
</feature>
<keyword evidence="2" id="KW-0963">Cytoplasm</keyword>
<feature type="non-terminal residue" evidence="6">
    <location>
        <position position="1"/>
    </location>
</feature>
<feature type="region of interest" description="Disordered" evidence="4">
    <location>
        <begin position="2055"/>
        <end position="2081"/>
    </location>
</feature>
<feature type="compositionally biased region" description="Polar residues" evidence="4">
    <location>
        <begin position="1076"/>
        <end position="1085"/>
    </location>
</feature>
<feature type="compositionally biased region" description="Polar residues" evidence="4">
    <location>
        <begin position="2066"/>
        <end position="2080"/>
    </location>
</feature>
<dbReference type="PANTHER" id="PTHR21553">
    <property type="entry name" value="ALMS1-RELATED"/>
    <property type="match status" value="1"/>
</dbReference>
<feature type="region of interest" description="Disordered" evidence="4">
    <location>
        <begin position="1407"/>
        <end position="1428"/>
    </location>
</feature>
<feature type="compositionally biased region" description="Polar residues" evidence="4">
    <location>
        <begin position="1808"/>
        <end position="1831"/>
    </location>
</feature>
<feature type="compositionally biased region" description="Polar residues" evidence="4">
    <location>
        <begin position="335"/>
        <end position="349"/>
    </location>
</feature>
<feature type="non-terminal residue" evidence="6">
    <location>
        <position position="2869"/>
    </location>
</feature>
<keyword evidence="3" id="KW-0206">Cytoskeleton</keyword>
<comment type="subcellular location">
    <subcellularLocation>
        <location evidence="1">Cytoplasm</location>
        <location evidence="1">Cytoskeleton</location>
        <location evidence="1">Microtubule organizing center</location>
        <location evidence="1">Centrosome</location>
    </subcellularLocation>
</comment>
<dbReference type="GO" id="GO:0008017">
    <property type="term" value="F:microtubule binding"/>
    <property type="evidence" value="ECO:0007669"/>
    <property type="project" value="TreeGrafter"/>
</dbReference>
<feature type="region of interest" description="Disordered" evidence="4">
    <location>
        <begin position="1258"/>
        <end position="1281"/>
    </location>
</feature>
<feature type="compositionally biased region" description="Polar residues" evidence="4">
    <location>
        <begin position="707"/>
        <end position="735"/>
    </location>
</feature>
<feature type="region of interest" description="Disordered" evidence="4">
    <location>
        <begin position="1688"/>
        <end position="1715"/>
    </location>
</feature>
<evidence type="ECO:0000256" key="1">
    <source>
        <dbReference type="ARBA" id="ARBA00004300"/>
    </source>
</evidence>
<feature type="compositionally biased region" description="Basic and acidic residues" evidence="4">
    <location>
        <begin position="2388"/>
        <end position="2408"/>
    </location>
</feature>
<proteinExistence type="predicted"/>
<feature type="compositionally biased region" description="Basic and acidic residues" evidence="4">
    <location>
        <begin position="1530"/>
        <end position="1539"/>
    </location>
</feature>
<feature type="compositionally biased region" description="Basic and acidic residues" evidence="4">
    <location>
        <begin position="738"/>
        <end position="748"/>
    </location>
</feature>
<evidence type="ECO:0000256" key="3">
    <source>
        <dbReference type="ARBA" id="ARBA00023212"/>
    </source>
</evidence>
<evidence type="ECO:0000313" key="6">
    <source>
        <dbReference type="EMBL" id="OXB63004.1"/>
    </source>
</evidence>
<feature type="compositionally biased region" description="Basic and acidic residues" evidence="4">
    <location>
        <begin position="370"/>
        <end position="384"/>
    </location>
</feature>
<evidence type="ECO:0000256" key="2">
    <source>
        <dbReference type="ARBA" id="ARBA00022490"/>
    </source>
</evidence>
<feature type="region of interest" description="Disordered" evidence="4">
    <location>
        <begin position="707"/>
        <end position="748"/>
    </location>
</feature>
<feature type="region of interest" description="Disordered" evidence="4">
    <location>
        <begin position="329"/>
        <end position="401"/>
    </location>
</feature>
<feature type="region of interest" description="Disordered" evidence="4">
    <location>
        <begin position="1072"/>
        <end position="1113"/>
    </location>
</feature>
<dbReference type="OrthoDB" id="9113790at2759"/>
<evidence type="ECO:0000313" key="7">
    <source>
        <dbReference type="Proteomes" id="UP000198323"/>
    </source>
</evidence>
<evidence type="ECO:0000256" key="4">
    <source>
        <dbReference type="SAM" id="MobiDB-lite"/>
    </source>
</evidence>
<feature type="region of interest" description="Disordered" evidence="4">
    <location>
        <begin position="2383"/>
        <end position="2421"/>
    </location>
</feature>
<dbReference type="GO" id="GO:0005814">
    <property type="term" value="C:centriole"/>
    <property type="evidence" value="ECO:0007669"/>
    <property type="project" value="TreeGrafter"/>
</dbReference>
<dbReference type="Proteomes" id="UP000198323">
    <property type="component" value="Unassembled WGS sequence"/>
</dbReference>
<evidence type="ECO:0000259" key="5">
    <source>
        <dbReference type="Pfam" id="PF15309"/>
    </source>
</evidence>
<feature type="region of interest" description="Disordered" evidence="4">
    <location>
        <begin position="1136"/>
        <end position="1163"/>
    </location>
</feature>
<dbReference type="GO" id="GO:0005829">
    <property type="term" value="C:cytosol"/>
    <property type="evidence" value="ECO:0007669"/>
    <property type="project" value="TreeGrafter"/>
</dbReference>
<feature type="region of interest" description="Disordered" evidence="4">
    <location>
        <begin position="2578"/>
        <end position="2597"/>
    </location>
</feature>
<dbReference type="STRING" id="9009.A0A226N602"/>
<dbReference type="InterPro" id="IPR029299">
    <property type="entry name" value="ALMS_motif"/>
</dbReference>
<feature type="compositionally biased region" description="Low complexity" evidence="4">
    <location>
        <begin position="2578"/>
        <end position="2594"/>
    </location>
</feature>
<feature type="compositionally biased region" description="Low complexity" evidence="4">
    <location>
        <begin position="42"/>
        <end position="55"/>
    </location>
</feature>
<feature type="region of interest" description="Disordered" evidence="4">
    <location>
        <begin position="571"/>
        <end position="600"/>
    </location>
</feature>
<feature type="region of interest" description="Disordered" evidence="4">
    <location>
        <begin position="2544"/>
        <end position="2572"/>
    </location>
</feature>
<feature type="compositionally biased region" description="Polar residues" evidence="4">
    <location>
        <begin position="579"/>
        <end position="599"/>
    </location>
</feature>
<dbReference type="Pfam" id="PF15309">
    <property type="entry name" value="ALMS_motif"/>
    <property type="match status" value="1"/>
</dbReference>
<dbReference type="GO" id="GO:0005813">
    <property type="term" value="C:centrosome"/>
    <property type="evidence" value="ECO:0007669"/>
    <property type="project" value="UniProtKB-SubCell"/>
</dbReference>
<reference evidence="6 7" key="1">
    <citation type="submission" date="2016-07" db="EMBL/GenBank/DDBJ databases">
        <title>Disparate Historic Effective Population Sizes Predicted by Modern Levels of Genome Diversity for the Scaled Quail (Callipepla squamata) and the Northern Bobwhite (Colinus virginianus): Inferences from First and Second Generation Draft Genome Assemblies for Sympatric New World Quail.</title>
        <authorList>
            <person name="Oldeschulte D.L."/>
            <person name="Halley Y.A."/>
            <person name="Bhattarai E.K."/>
            <person name="Brashear W.A."/>
            <person name="Hill J."/>
            <person name="Metz R.P."/>
            <person name="Johnson C.D."/>
            <person name="Rollins D."/>
            <person name="Peterson M.J."/>
            <person name="Bickhart D.M."/>
            <person name="Decker J.E."/>
            <person name="Seabury C.M."/>
        </authorList>
    </citation>
    <scope>NUCLEOTIDE SEQUENCE [LARGE SCALE GENOMIC DNA]</scope>
    <source>
        <strain evidence="6 7">Texas</strain>
        <tissue evidence="6">Leg muscle</tissue>
    </source>
</reference>
<name>A0A226N602_CALSU</name>